<name>A0A533QCD8_9BACT</name>
<protein>
    <submittedName>
        <fullName evidence="1">Uncharacterized protein</fullName>
    </submittedName>
</protein>
<dbReference type="EMBL" id="SULG01000021">
    <property type="protein sequence ID" value="TLD42393.1"/>
    <property type="molecule type" value="Genomic_DNA"/>
</dbReference>
<evidence type="ECO:0000313" key="2">
    <source>
        <dbReference type="Proteomes" id="UP000319783"/>
    </source>
</evidence>
<comment type="caution">
    <text evidence="1">The sequence shown here is derived from an EMBL/GenBank/DDBJ whole genome shotgun (WGS) entry which is preliminary data.</text>
</comment>
<reference evidence="1 2" key="1">
    <citation type="submission" date="2019-04" db="EMBL/GenBank/DDBJ databases">
        <title>Genome of a novel bacterium Candidatus Jettenia ecosi reconstructed from metagenome of an anammox bioreactor.</title>
        <authorList>
            <person name="Mardanov A.V."/>
            <person name="Beletsky A.V."/>
            <person name="Ravin N.V."/>
            <person name="Botchkova E.A."/>
            <person name="Litti Y.V."/>
            <person name="Nozhevnikova A.N."/>
        </authorList>
    </citation>
    <scope>NUCLEOTIDE SEQUENCE [LARGE SCALE GENOMIC DNA]</scope>
    <source>
        <strain evidence="1">J2</strain>
    </source>
</reference>
<dbReference type="Proteomes" id="UP000319783">
    <property type="component" value="Unassembled WGS sequence"/>
</dbReference>
<organism evidence="1 2">
    <name type="scientific">Candidatus Jettenia ecosi</name>
    <dbReference type="NCBI Taxonomy" id="2494326"/>
    <lineage>
        <taxon>Bacteria</taxon>
        <taxon>Pseudomonadati</taxon>
        <taxon>Planctomycetota</taxon>
        <taxon>Candidatus Brocadiia</taxon>
        <taxon>Candidatus Brocadiales</taxon>
        <taxon>Candidatus Brocadiaceae</taxon>
        <taxon>Candidatus Jettenia</taxon>
    </lineage>
</organism>
<dbReference type="AlphaFoldDB" id="A0A533QCD8"/>
<evidence type="ECO:0000313" key="1">
    <source>
        <dbReference type="EMBL" id="TLD42393.1"/>
    </source>
</evidence>
<sequence>MDICFLLKQETKFFRNVFNRGMFAPKILKSFAPVVGWSKSSQVQLIAGVKE</sequence>
<gene>
    <name evidence="1" type="ORF">JETT_1327</name>
</gene>
<accession>A0A533QCD8</accession>
<proteinExistence type="predicted"/>